<keyword evidence="7" id="KW-1185">Reference proteome</keyword>
<evidence type="ECO:0000256" key="2">
    <source>
        <dbReference type="ARBA" id="ARBA00022741"/>
    </source>
</evidence>
<dbReference type="InterPro" id="IPR027417">
    <property type="entry name" value="P-loop_NTPase"/>
</dbReference>
<dbReference type="SMART" id="SM00382">
    <property type="entry name" value="AAA"/>
    <property type="match status" value="1"/>
</dbReference>
<dbReference type="Proteomes" id="UP000291469">
    <property type="component" value="Chromosome"/>
</dbReference>
<dbReference type="OrthoDB" id="3180400at2"/>
<dbReference type="RefSeq" id="WP_131155540.1">
    <property type="nucleotide sequence ID" value="NZ_CP036402.1"/>
</dbReference>
<dbReference type="PANTHER" id="PTHR42781:SF4">
    <property type="entry name" value="SPERMIDINE_PUTRESCINE IMPORT ATP-BINDING PROTEIN POTA"/>
    <property type="match status" value="1"/>
</dbReference>
<dbReference type="SUPFAM" id="SSF50331">
    <property type="entry name" value="MOP-like"/>
    <property type="match status" value="1"/>
</dbReference>
<keyword evidence="3 6" id="KW-0067">ATP-binding</keyword>
<dbReference type="Gene3D" id="3.40.50.300">
    <property type="entry name" value="P-loop containing nucleotide triphosphate hydrolases"/>
    <property type="match status" value="1"/>
</dbReference>
<dbReference type="Pfam" id="PF08402">
    <property type="entry name" value="TOBE_2"/>
    <property type="match status" value="1"/>
</dbReference>
<keyword evidence="1" id="KW-0813">Transport</keyword>
<dbReference type="Gene3D" id="2.40.50.100">
    <property type="match status" value="1"/>
</dbReference>
<dbReference type="InterPro" id="IPR017871">
    <property type="entry name" value="ABC_transporter-like_CS"/>
</dbReference>
<organism evidence="6 7">
    <name type="scientific">Egibacter rhizosphaerae</name>
    <dbReference type="NCBI Taxonomy" id="1670831"/>
    <lineage>
        <taxon>Bacteria</taxon>
        <taxon>Bacillati</taxon>
        <taxon>Actinomycetota</taxon>
        <taxon>Nitriliruptoria</taxon>
        <taxon>Egibacterales</taxon>
        <taxon>Egibacteraceae</taxon>
        <taxon>Egibacter</taxon>
    </lineage>
</organism>
<dbReference type="InterPro" id="IPR013611">
    <property type="entry name" value="Transp-assoc_OB_typ2"/>
</dbReference>
<dbReference type="GO" id="GO:0016887">
    <property type="term" value="F:ATP hydrolysis activity"/>
    <property type="evidence" value="ECO:0007669"/>
    <property type="project" value="InterPro"/>
</dbReference>
<keyword evidence="2" id="KW-0547">Nucleotide-binding</keyword>
<dbReference type="Pfam" id="PF00005">
    <property type="entry name" value="ABC_tran"/>
    <property type="match status" value="1"/>
</dbReference>
<dbReference type="EMBL" id="CP036402">
    <property type="protein sequence ID" value="QBI20545.1"/>
    <property type="molecule type" value="Genomic_DNA"/>
</dbReference>
<gene>
    <name evidence="6" type="ORF">ER308_13895</name>
</gene>
<evidence type="ECO:0000313" key="7">
    <source>
        <dbReference type="Proteomes" id="UP000291469"/>
    </source>
</evidence>
<dbReference type="SUPFAM" id="SSF52540">
    <property type="entry name" value="P-loop containing nucleoside triphosphate hydrolases"/>
    <property type="match status" value="1"/>
</dbReference>
<name>A0A411YGV1_9ACTN</name>
<proteinExistence type="predicted"/>
<dbReference type="InterPro" id="IPR008995">
    <property type="entry name" value="Mo/tungstate-bd_C_term_dom"/>
</dbReference>
<dbReference type="InterPro" id="IPR003593">
    <property type="entry name" value="AAA+_ATPase"/>
</dbReference>
<protein>
    <recommendedName>
        <fullName evidence="4">ABC-type quaternary amine transporter</fullName>
        <ecNumber evidence="4">7.6.2.9</ecNumber>
    </recommendedName>
</protein>
<feature type="domain" description="ABC transporter" evidence="5">
    <location>
        <begin position="23"/>
        <end position="260"/>
    </location>
</feature>
<dbReference type="PROSITE" id="PS50893">
    <property type="entry name" value="ABC_TRANSPORTER_2"/>
    <property type="match status" value="1"/>
</dbReference>
<dbReference type="InterPro" id="IPR050093">
    <property type="entry name" value="ABC_SmlMolc_Importer"/>
</dbReference>
<dbReference type="PROSITE" id="PS00211">
    <property type="entry name" value="ABC_TRANSPORTER_1"/>
    <property type="match status" value="1"/>
</dbReference>
<evidence type="ECO:0000256" key="3">
    <source>
        <dbReference type="ARBA" id="ARBA00022840"/>
    </source>
</evidence>
<dbReference type="FunFam" id="3.40.50.300:FF:000425">
    <property type="entry name" value="Probable ABC transporter, ATP-binding subunit"/>
    <property type="match status" value="1"/>
</dbReference>
<reference evidence="6 7" key="1">
    <citation type="submission" date="2019-01" db="EMBL/GenBank/DDBJ databases">
        <title>Egibacter rhizosphaerae EGI 80759T.</title>
        <authorList>
            <person name="Chen D.-D."/>
            <person name="Tian Y."/>
            <person name="Jiao J.-Y."/>
            <person name="Zhang X.-T."/>
            <person name="Zhang Y.-G."/>
            <person name="Zhang Y."/>
            <person name="Xiao M."/>
            <person name="Shu W.-S."/>
            <person name="Li W.-J."/>
        </authorList>
    </citation>
    <scope>NUCLEOTIDE SEQUENCE [LARGE SCALE GENOMIC DNA]</scope>
    <source>
        <strain evidence="6 7">EGI 80759</strain>
    </source>
</reference>
<evidence type="ECO:0000313" key="6">
    <source>
        <dbReference type="EMBL" id="QBI20545.1"/>
    </source>
</evidence>
<dbReference type="PANTHER" id="PTHR42781">
    <property type="entry name" value="SPERMIDINE/PUTRESCINE IMPORT ATP-BINDING PROTEIN POTA"/>
    <property type="match status" value="1"/>
</dbReference>
<dbReference type="GO" id="GO:0005524">
    <property type="term" value="F:ATP binding"/>
    <property type="evidence" value="ECO:0007669"/>
    <property type="project" value="UniProtKB-KW"/>
</dbReference>
<sequence>MSTSMAERGIAGRASSKPEAYELRLDGVSFSYSNGRSGPHHQPRALSDFSLTVEPGEFLTLLGPSGSGKTTALRLVAGHLFPGAGRIVLGDDITIVPPRKRDIGMVFQNFALFPHKTVEGNVAFGLQMRKWSKPAIRASVRRMLDVVQLTGFESRRAGELSGGQQQRVALARALAIEPRLLLFDEPLSSLDAQLRQSMQLEIRRIQQEAGITTLYVTHDQEEALTMSDRVAVMNEGRVEQVEGPKEVYHEPRTWFVANFVGELNTFSGTVVDCFEDGYAVDVGSGMQVLVESPVRPLGLAQGDGMAVGVRPENMVMHEGLSPEPPGGWPGVVRGVVFRGLKQIAIVELYRGVTVDCEDVRRRAEVGQQVTVRVDGSQCLGFVPDAGL</sequence>
<evidence type="ECO:0000256" key="4">
    <source>
        <dbReference type="ARBA" id="ARBA00066388"/>
    </source>
</evidence>
<dbReference type="AlphaFoldDB" id="A0A411YGV1"/>
<evidence type="ECO:0000256" key="1">
    <source>
        <dbReference type="ARBA" id="ARBA00022448"/>
    </source>
</evidence>
<dbReference type="GO" id="GO:0015418">
    <property type="term" value="F:ABC-type quaternary ammonium compound transporting activity"/>
    <property type="evidence" value="ECO:0007669"/>
    <property type="project" value="UniProtKB-EC"/>
</dbReference>
<accession>A0A411YGV1</accession>
<dbReference type="EC" id="7.6.2.9" evidence="4"/>
<dbReference type="GO" id="GO:0043190">
    <property type="term" value="C:ATP-binding cassette (ABC) transporter complex"/>
    <property type="evidence" value="ECO:0007669"/>
    <property type="project" value="InterPro"/>
</dbReference>
<dbReference type="InterPro" id="IPR003439">
    <property type="entry name" value="ABC_transporter-like_ATP-bd"/>
</dbReference>
<evidence type="ECO:0000259" key="5">
    <source>
        <dbReference type="PROSITE" id="PS50893"/>
    </source>
</evidence>
<dbReference type="KEGG" id="erz:ER308_13895"/>